<evidence type="ECO:0000256" key="2">
    <source>
        <dbReference type="ARBA" id="ARBA00022840"/>
    </source>
</evidence>
<dbReference type="Pfam" id="PF00437">
    <property type="entry name" value="T2SSE"/>
    <property type="match status" value="1"/>
</dbReference>
<dbReference type="InterPro" id="IPR025874">
    <property type="entry name" value="DZR"/>
</dbReference>
<reference evidence="4 5" key="1">
    <citation type="journal article" date="2020" name="J Geophys Res Biogeosci">
        <title>Magnetotaxis as an Adaptation to Enable Bacterial Shuttling of Microbial Sulfur and Sulfur Cycling Across Aquatic Oxic#Anoxic Interfaces.</title>
        <authorList>
            <person name="Li J."/>
            <person name="Liu P."/>
            <person name="Wang J."/>
            <person name="Roberts A.P."/>
            <person name="Pan Y."/>
        </authorList>
    </citation>
    <scope>NUCLEOTIDE SEQUENCE [LARGE SCALE GENOMIC DNA]</scope>
    <source>
        <strain evidence="4 5">MYR-1_YQ</strain>
    </source>
</reference>
<feature type="domain" description="Bacterial type II secretion system protein E" evidence="3">
    <location>
        <begin position="533"/>
        <end position="547"/>
    </location>
</feature>
<gene>
    <name evidence="4" type="primary">tadA</name>
    <name evidence="4" type="ORF">HWQ67_10065</name>
</gene>
<sequence length="774" mass="85273">MLEAGVINQIELSTALAEQKKTQHRLGKILIDLGYTSEMEIVQCLAQNMGYDYRELDREEIDKDLLQVLPAKIAEKHLVFPLKTDGRAITIAMCDPLDVGAIKDISFVTGKNVSPVVSTLTEIRKAIQQHYHGKKMLKLGELLVEARILHPDQLKVCLEKQKATKKKLGDIIVHLNLATEIDIARALSQQLNIPYVNLETIGVSDKALEMISRDIAFANVLLPINISKRAIEVAMANPMDSDAIREIKYIANRDVDVVLSTPKEIREAIRQYYTGILGSKAGEITLAEDFDELQGQYNKDKGKTEGILDIKSDRIEVAPDVGSLLAESESPPVIKLVNKILLTAIKSGASDIHLEPSEKDYSVRLRTDGIMVTLTHLAKALQNPTISRIKIMSKLDIAERRVPQDGGIKLRLDNKEVDLRVSTLPTHYGEKIVMRVLDPTAANLSIHEIGLNAKDHTAVVSMIDKPQGIVLVTGPTGSGKSSTLYAGLNHILNDKINIITLENPVEYSVKGITQVNINEKVGLTFSSSLRAVLRQDPDVIMVGEMRDPETAEIAIQASITGHLVLSTLHTTTAVGAVTRLKGMGIKSYFLASSLNGVIAQRLVRKLCNHCKVQYEPSDEDLLFLMIKGTIDPSVARFYKPSGCSSCGNTGYRGRVGIFEILSVNSLIRKIIYDDSSTENALARAATESGMNSLREDGLKKIMMGITSVEEVLRVTAAIAEGEIVVCSKCREPLSSEYTFCPYCSSGLKHKCPKCGMQRNEQWKFCPFCNETFAQ</sequence>
<protein>
    <submittedName>
        <fullName evidence="4">Flp pilus assembly complex ATPase component TadA</fullName>
    </submittedName>
</protein>
<name>A0ABS6RZ56_9BACT</name>
<proteinExistence type="predicted"/>
<dbReference type="PANTHER" id="PTHR30258:SF3">
    <property type="entry name" value="SLL1921 PROTEIN"/>
    <property type="match status" value="1"/>
</dbReference>
<dbReference type="InterPro" id="IPR007831">
    <property type="entry name" value="T2SS_GspE_N"/>
</dbReference>
<keyword evidence="2" id="KW-0067">ATP-binding</keyword>
<dbReference type="Pfam" id="PF05157">
    <property type="entry name" value="MshEN"/>
    <property type="match status" value="2"/>
</dbReference>
<evidence type="ECO:0000256" key="1">
    <source>
        <dbReference type="ARBA" id="ARBA00022741"/>
    </source>
</evidence>
<dbReference type="EMBL" id="JABXWD010000170">
    <property type="protein sequence ID" value="MBV6341930.1"/>
    <property type="molecule type" value="Genomic_DNA"/>
</dbReference>
<dbReference type="InterPro" id="IPR001482">
    <property type="entry name" value="T2SS/T4SS_dom"/>
</dbReference>
<dbReference type="CDD" id="cd01129">
    <property type="entry name" value="PulE-GspE-like"/>
    <property type="match status" value="1"/>
</dbReference>
<comment type="caution">
    <text evidence="4">The sequence shown here is derived from an EMBL/GenBank/DDBJ whole genome shotgun (WGS) entry which is preliminary data.</text>
</comment>
<dbReference type="RefSeq" id="WP_218252560.1">
    <property type="nucleotide sequence ID" value="NZ_JABXWD010000170.1"/>
</dbReference>
<keyword evidence="1" id="KW-0547">Nucleotide-binding</keyword>
<dbReference type="PROSITE" id="PS00662">
    <property type="entry name" value="T2SP_E"/>
    <property type="match status" value="1"/>
</dbReference>
<keyword evidence="5" id="KW-1185">Reference proteome</keyword>
<dbReference type="Pfam" id="PF12773">
    <property type="entry name" value="DZR"/>
    <property type="match status" value="1"/>
</dbReference>
<dbReference type="Proteomes" id="UP001196980">
    <property type="component" value="Unassembled WGS sequence"/>
</dbReference>
<organism evidence="4 5">
    <name type="scientific">Candidatus Magnetobacterium casense</name>
    <dbReference type="NCBI Taxonomy" id="1455061"/>
    <lineage>
        <taxon>Bacteria</taxon>
        <taxon>Pseudomonadati</taxon>
        <taxon>Nitrospirota</taxon>
        <taxon>Thermodesulfovibrionia</taxon>
        <taxon>Thermodesulfovibrionales</taxon>
        <taxon>Candidatus Magnetobacteriaceae</taxon>
        <taxon>Candidatus Magnetobacterium</taxon>
    </lineage>
</organism>
<evidence type="ECO:0000259" key="3">
    <source>
        <dbReference type="PROSITE" id="PS00662"/>
    </source>
</evidence>
<accession>A0ABS6RZ56</accession>
<dbReference type="PANTHER" id="PTHR30258">
    <property type="entry name" value="TYPE II SECRETION SYSTEM PROTEIN GSPE-RELATED"/>
    <property type="match status" value="1"/>
</dbReference>
<evidence type="ECO:0000313" key="5">
    <source>
        <dbReference type="Proteomes" id="UP001196980"/>
    </source>
</evidence>
<evidence type="ECO:0000313" key="4">
    <source>
        <dbReference type="EMBL" id="MBV6341930.1"/>
    </source>
</evidence>